<organism evidence="1 2">
    <name type="scientific">Actinidia rufa</name>
    <dbReference type="NCBI Taxonomy" id="165716"/>
    <lineage>
        <taxon>Eukaryota</taxon>
        <taxon>Viridiplantae</taxon>
        <taxon>Streptophyta</taxon>
        <taxon>Embryophyta</taxon>
        <taxon>Tracheophyta</taxon>
        <taxon>Spermatophyta</taxon>
        <taxon>Magnoliopsida</taxon>
        <taxon>eudicotyledons</taxon>
        <taxon>Gunneridae</taxon>
        <taxon>Pentapetalae</taxon>
        <taxon>asterids</taxon>
        <taxon>Ericales</taxon>
        <taxon>Actinidiaceae</taxon>
        <taxon>Actinidia</taxon>
    </lineage>
</organism>
<proteinExistence type="predicted"/>
<dbReference type="AlphaFoldDB" id="A0A7J0EHW6"/>
<keyword evidence="2" id="KW-1185">Reference proteome</keyword>
<protein>
    <submittedName>
        <fullName evidence="1">Uncharacterized protein</fullName>
    </submittedName>
</protein>
<reference evidence="1 2" key="1">
    <citation type="submission" date="2019-07" db="EMBL/GenBank/DDBJ databases">
        <title>De Novo Assembly of kiwifruit Actinidia rufa.</title>
        <authorList>
            <person name="Sugita-Konishi S."/>
            <person name="Sato K."/>
            <person name="Mori E."/>
            <person name="Abe Y."/>
            <person name="Kisaki G."/>
            <person name="Hamano K."/>
            <person name="Suezawa K."/>
            <person name="Otani M."/>
            <person name="Fukuda T."/>
            <person name="Manabe T."/>
            <person name="Gomi K."/>
            <person name="Tabuchi M."/>
            <person name="Akimitsu K."/>
            <person name="Kataoka I."/>
        </authorList>
    </citation>
    <scope>NUCLEOTIDE SEQUENCE [LARGE SCALE GENOMIC DNA]</scope>
    <source>
        <strain evidence="2">cv. Fuchu</strain>
    </source>
</reference>
<accession>A0A7J0EHW6</accession>
<comment type="caution">
    <text evidence="1">The sequence shown here is derived from an EMBL/GenBank/DDBJ whole genome shotgun (WGS) entry which is preliminary data.</text>
</comment>
<name>A0A7J0EHW6_9ERIC</name>
<sequence>MPLYRQFVARLVQFVVQVCHIKQCLNPYPLLLGQLVCSSQAESPAPSLGTPRVSCCSPDQLQFLHLNLCKHLMTMWRFEKFRQDVSSGGDYSHDPFETCWNGGKAADSDNKGKLFGMLSLFL</sequence>
<evidence type="ECO:0000313" key="1">
    <source>
        <dbReference type="EMBL" id="GFY85970.1"/>
    </source>
</evidence>
<evidence type="ECO:0000313" key="2">
    <source>
        <dbReference type="Proteomes" id="UP000585474"/>
    </source>
</evidence>
<dbReference type="EMBL" id="BJWL01000004">
    <property type="protein sequence ID" value="GFY85970.1"/>
    <property type="molecule type" value="Genomic_DNA"/>
</dbReference>
<dbReference type="Proteomes" id="UP000585474">
    <property type="component" value="Unassembled WGS sequence"/>
</dbReference>
<gene>
    <name evidence="1" type="ORF">Acr_04g0007080</name>
</gene>